<organism evidence="3 4">
    <name type="scientific">Eptatretus burgeri</name>
    <name type="common">Inshore hagfish</name>
    <dbReference type="NCBI Taxonomy" id="7764"/>
    <lineage>
        <taxon>Eukaryota</taxon>
        <taxon>Metazoa</taxon>
        <taxon>Chordata</taxon>
        <taxon>Craniata</taxon>
        <taxon>Vertebrata</taxon>
        <taxon>Cyclostomata</taxon>
        <taxon>Myxini</taxon>
        <taxon>Myxiniformes</taxon>
        <taxon>Myxinidae</taxon>
        <taxon>Eptatretinae</taxon>
        <taxon>Eptatretus</taxon>
    </lineage>
</organism>
<keyword evidence="4" id="KW-1185">Reference proteome</keyword>
<dbReference type="Gene3D" id="3.40.30.10">
    <property type="entry name" value="Glutaredoxin"/>
    <property type="match status" value="4"/>
</dbReference>
<dbReference type="Proteomes" id="UP000694388">
    <property type="component" value="Unplaced"/>
</dbReference>
<dbReference type="InterPro" id="IPR013766">
    <property type="entry name" value="Thioredoxin_domain"/>
</dbReference>
<dbReference type="CDD" id="cd02997">
    <property type="entry name" value="PDI_a_PDIR"/>
    <property type="match status" value="3"/>
</dbReference>
<reference evidence="3" key="1">
    <citation type="submission" date="2025-08" db="UniProtKB">
        <authorList>
            <consortium name="Ensembl"/>
        </authorList>
    </citation>
    <scope>IDENTIFICATION</scope>
</reference>
<name>A0A8C4WU21_EPTBU</name>
<dbReference type="InterPro" id="IPR046374">
    <property type="entry name" value="PDI_a_PDIR"/>
</dbReference>
<dbReference type="FunFam" id="3.40.30.10:FF:000029">
    <property type="entry name" value="protein disulfide-isomerase A5 isoform X2"/>
    <property type="match status" value="1"/>
</dbReference>
<dbReference type="Ensembl" id="ENSEBUT00000011335.1">
    <property type="protein sequence ID" value="ENSEBUP00000010782.1"/>
    <property type="gene ID" value="ENSEBUG00000006926.1"/>
</dbReference>
<proteinExistence type="inferred from homology"/>
<comment type="similarity">
    <text evidence="1">Belongs to the protein disulfide isomerase family.</text>
</comment>
<evidence type="ECO:0000313" key="3">
    <source>
        <dbReference type="Ensembl" id="ENSEBUP00000010782.1"/>
    </source>
</evidence>
<evidence type="ECO:0000259" key="2">
    <source>
        <dbReference type="PROSITE" id="PS51352"/>
    </source>
</evidence>
<dbReference type="PANTHER" id="PTHR45672:SF2">
    <property type="entry name" value="PROTEIN DISULFIDE-ISOMERASE A5"/>
    <property type="match status" value="1"/>
</dbReference>
<sequence>MVKWMNQLQVACVCPRTSGKGKRLQIERLGDLKDLKKLVRTRNNVLVWYKGRGSGNDKKLQLLEEVAEDVRGMGTVVWVDCGNQEARKICKKMKVEPGASGTLYHYKDGEFHLEYTRPETFKSLTAFMKDPTGDALWEEEPGANDLVHIHSEKDLHSLLKKAEKPILLMFYAPWCGVCKQVKPAFQEAATLVKKSHVLAAMNVHTPEFEGVKAEFGVSGYPTFCYFEKGHFLFNYEAYNAQANDIVKWLQSPEPPKPKVQEVPWNEQDSAVHHLTDVSFQAFVDEHPSTMIMFYAPWCGHCKKMKPEFEEAAAILNTQDGSPGVLAAVDAAAHRDLATQFSVSGFPTIKYFQNGKDTYTLPELRSKDRIIEWMHDPQPPPPPEAPWDELVSSVVHLTADVFRDVLKKKKHGLVMFYAPWCFHCKEAKPHFSAAAGQLEGDRKMVMAAVDCTKQQNQELCTQEGIKGYPTIHLYSYGKMVQHYSGPREESDFVEFMRSLPGRDLSNSQRSHTEL</sequence>
<dbReference type="GO" id="GO:0003756">
    <property type="term" value="F:protein disulfide isomerase activity"/>
    <property type="evidence" value="ECO:0007669"/>
    <property type="project" value="InterPro"/>
</dbReference>
<dbReference type="SUPFAM" id="SSF52833">
    <property type="entry name" value="Thioredoxin-like"/>
    <property type="match status" value="4"/>
</dbReference>
<accession>A0A8C4WU21</accession>
<feature type="domain" description="Thioredoxin" evidence="2">
    <location>
        <begin position="373"/>
        <end position="500"/>
    </location>
</feature>
<feature type="domain" description="Thioredoxin" evidence="2">
    <location>
        <begin position="250"/>
        <end position="372"/>
    </location>
</feature>
<dbReference type="Pfam" id="PF00085">
    <property type="entry name" value="Thioredoxin"/>
    <property type="match status" value="3"/>
</dbReference>
<dbReference type="AlphaFoldDB" id="A0A8C4WU21"/>
<dbReference type="GO" id="GO:0005783">
    <property type="term" value="C:endoplasmic reticulum"/>
    <property type="evidence" value="ECO:0007669"/>
    <property type="project" value="TreeGrafter"/>
</dbReference>
<dbReference type="InterPro" id="IPR036249">
    <property type="entry name" value="Thioredoxin-like_sf"/>
</dbReference>
<dbReference type="PRINTS" id="PR00421">
    <property type="entry name" value="THIOREDOXIN"/>
</dbReference>
<evidence type="ECO:0000256" key="1">
    <source>
        <dbReference type="ARBA" id="ARBA00006347"/>
    </source>
</evidence>
<dbReference type="PROSITE" id="PS51352">
    <property type="entry name" value="THIOREDOXIN_2"/>
    <property type="match status" value="3"/>
</dbReference>
<dbReference type="PROSITE" id="PS00194">
    <property type="entry name" value="THIOREDOXIN_1"/>
    <property type="match status" value="1"/>
</dbReference>
<evidence type="ECO:0000313" key="4">
    <source>
        <dbReference type="Proteomes" id="UP000694388"/>
    </source>
</evidence>
<dbReference type="InterPro" id="IPR051063">
    <property type="entry name" value="PDI"/>
</dbReference>
<reference evidence="3" key="2">
    <citation type="submission" date="2025-09" db="UniProtKB">
        <authorList>
            <consortium name="Ensembl"/>
        </authorList>
    </citation>
    <scope>IDENTIFICATION</scope>
</reference>
<protein>
    <submittedName>
        <fullName evidence="3">Protein disulfide isomerase family A, member 5</fullName>
    </submittedName>
</protein>
<dbReference type="GeneTree" id="ENSGT00940000156797"/>
<dbReference type="PANTHER" id="PTHR45672">
    <property type="entry name" value="PROTEIN DISULFIDE-ISOMERASE C17H9.14C-RELATED"/>
    <property type="match status" value="1"/>
</dbReference>
<dbReference type="InterPro" id="IPR017937">
    <property type="entry name" value="Thioredoxin_CS"/>
</dbReference>
<dbReference type="GO" id="GO:0006457">
    <property type="term" value="P:protein folding"/>
    <property type="evidence" value="ECO:0007669"/>
    <property type="project" value="TreeGrafter"/>
</dbReference>
<dbReference type="OMA" id="FCKKMKP"/>
<feature type="domain" description="Thioredoxin" evidence="2">
    <location>
        <begin position="115"/>
        <end position="247"/>
    </location>
</feature>